<protein>
    <recommendedName>
        <fullName evidence="3">Saccharopine dehydrogenase NADP binding domain-containing protein</fullName>
    </recommendedName>
</protein>
<evidence type="ECO:0000256" key="1">
    <source>
        <dbReference type="ARBA" id="ARBA00038048"/>
    </source>
</evidence>
<dbReference type="EMBL" id="OU896715">
    <property type="protein sequence ID" value="CAG9825627.1"/>
    <property type="molecule type" value="Genomic_DNA"/>
</dbReference>
<comment type="similarity">
    <text evidence="1">Belongs to the saccharopine dehydrogenase family.</text>
</comment>
<dbReference type="GO" id="GO:0009247">
    <property type="term" value="P:glycolipid biosynthetic process"/>
    <property type="evidence" value="ECO:0007669"/>
    <property type="project" value="TreeGrafter"/>
</dbReference>
<reference evidence="4" key="1">
    <citation type="submission" date="2022-01" db="EMBL/GenBank/DDBJ databases">
        <authorList>
            <person name="King R."/>
        </authorList>
    </citation>
    <scope>NUCLEOTIDE SEQUENCE</scope>
</reference>
<evidence type="ECO:0000313" key="4">
    <source>
        <dbReference type="EMBL" id="CAG9825627.1"/>
    </source>
</evidence>
<sequence>MEKDRFDIVLFGATGFTGKYCIPYIVKLSKVKSFSWAIAGRSEEKLMEVLKKIGAEMGSDLSSISTIVADIGNDVSLFNMARRAKVLINCCGPFRTLGRPVVNACLRAGTHQVDVNGDPEYMETIELEENENAKRKGVYILSACGLDSIPSDMGIAFLQENFGGTVNSAVTYMETWEEGTKTPGSAVNYTTWVSAITAFANKERLVELRRRLYPKEMPMLRPRLKRKILPHKSDLVNGWVLPFPGSDHSVVERSQRYFYEKEFKRPVQVDTLCVAESFFYVILLAILGIMFTIFSAFEWGRKFMIDHPELFSNGVFSKNEPSREKIEKTWFAVTVQGKGWKHTPSNKDLVLATPCNQSMVVRVKGRNPCYGATAACLVCAAVTVLTQSGKMPGRGGVYPPAAAFAKTSLIELLNENDVTFEIISNKQI</sequence>
<dbReference type="Pfam" id="PF03435">
    <property type="entry name" value="Sacchrp_dh_NADP"/>
    <property type="match status" value="1"/>
</dbReference>
<accession>A0A9N9SML1</accession>
<dbReference type="Gene3D" id="3.40.50.720">
    <property type="entry name" value="NAD(P)-binding Rossmann-like Domain"/>
    <property type="match status" value="1"/>
</dbReference>
<dbReference type="InterPro" id="IPR036291">
    <property type="entry name" value="NAD(P)-bd_dom_sf"/>
</dbReference>
<keyword evidence="2" id="KW-0812">Transmembrane</keyword>
<dbReference type="FunFam" id="3.40.50.720:FF:000178">
    <property type="entry name" value="Saccharopine dehydrogenase-like oxidoreductase"/>
    <property type="match status" value="1"/>
</dbReference>
<feature type="domain" description="Saccharopine dehydrogenase NADP binding" evidence="3">
    <location>
        <begin position="8"/>
        <end position="140"/>
    </location>
</feature>
<keyword evidence="2" id="KW-1133">Transmembrane helix</keyword>
<dbReference type="GO" id="GO:0005811">
    <property type="term" value="C:lipid droplet"/>
    <property type="evidence" value="ECO:0007669"/>
    <property type="project" value="TreeGrafter"/>
</dbReference>
<dbReference type="GO" id="GO:0005886">
    <property type="term" value="C:plasma membrane"/>
    <property type="evidence" value="ECO:0007669"/>
    <property type="project" value="TreeGrafter"/>
</dbReference>
<keyword evidence="5" id="KW-1185">Reference proteome</keyword>
<dbReference type="OrthoDB" id="10268090at2759"/>
<dbReference type="InterPro" id="IPR005097">
    <property type="entry name" value="Sacchrp_dh_NADP-bd"/>
</dbReference>
<dbReference type="PANTHER" id="PTHR12286:SF5">
    <property type="entry name" value="SACCHAROPINE DEHYDROGENASE-LIKE OXIDOREDUCTASE"/>
    <property type="match status" value="1"/>
</dbReference>
<dbReference type="AlphaFoldDB" id="A0A9N9SML1"/>
<proteinExistence type="inferred from homology"/>
<keyword evidence="2" id="KW-0472">Membrane</keyword>
<evidence type="ECO:0000313" key="5">
    <source>
        <dbReference type="Proteomes" id="UP001153737"/>
    </source>
</evidence>
<dbReference type="PANTHER" id="PTHR12286">
    <property type="entry name" value="SACCHAROPINE DEHYDROGENASE-LIKE OXIDOREDUCTASE"/>
    <property type="match status" value="1"/>
</dbReference>
<organism evidence="4 5">
    <name type="scientific">Phaedon cochleariae</name>
    <name type="common">Mustard beetle</name>
    <dbReference type="NCBI Taxonomy" id="80249"/>
    <lineage>
        <taxon>Eukaryota</taxon>
        <taxon>Metazoa</taxon>
        <taxon>Ecdysozoa</taxon>
        <taxon>Arthropoda</taxon>
        <taxon>Hexapoda</taxon>
        <taxon>Insecta</taxon>
        <taxon>Pterygota</taxon>
        <taxon>Neoptera</taxon>
        <taxon>Endopterygota</taxon>
        <taxon>Coleoptera</taxon>
        <taxon>Polyphaga</taxon>
        <taxon>Cucujiformia</taxon>
        <taxon>Chrysomeloidea</taxon>
        <taxon>Chrysomelidae</taxon>
        <taxon>Chrysomelinae</taxon>
        <taxon>Chrysomelini</taxon>
        <taxon>Phaedon</taxon>
    </lineage>
</organism>
<dbReference type="GO" id="GO:0005739">
    <property type="term" value="C:mitochondrion"/>
    <property type="evidence" value="ECO:0007669"/>
    <property type="project" value="TreeGrafter"/>
</dbReference>
<dbReference type="Proteomes" id="UP001153737">
    <property type="component" value="Chromosome 9"/>
</dbReference>
<feature type="transmembrane region" description="Helical" evidence="2">
    <location>
        <begin position="278"/>
        <end position="297"/>
    </location>
</feature>
<dbReference type="InterPro" id="IPR051276">
    <property type="entry name" value="Saccharopine_DH-like_oxidrdct"/>
</dbReference>
<dbReference type="SUPFAM" id="SSF51735">
    <property type="entry name" value="NAD(P)-binding Rossmann-fold domains"/>
    <property type="match status" value="1"/>
</dbReference>
<evidence type="ECO:0000259" key="3">
    <source>
        <dbReference type="Pfam" id="PF03435"/>
    </source>
</evidence>
<evidence type="ECO:0000256" key="2">
    <source>
        <dbReference type="SAM" id="Phobius"/>
    </source>
</evidence>
<name>A0A9N9SML1_PHACE</name>
<reference evidence="4" key="2">
    <citation type="submission" date="2022-10" db="EMBL/GenBank/DDBJ databases">
        <authorList>
            <consortium name="ENA_rothamsted_submissions"/>
            <consortium name="culmorum"/>
            <person name="King R."/>
        </authorList>
    </citation>
    <scope>NUCLEOTIDE SEQUENCE</scope>
</reference>
<gene>
    <name evidence="4" type="ORF">PHAECO_LOCUS12387</name>
</gene>